<keyword evidence="2" id="KW-0863">Zinc-finger</keyword>
<gene>
    <name evidence="4" type="primary">accD_1</name>
    <name evidence="4" type="ORF">NCTC12195_02992</name>
</gene>
<dbReference type="PANTHER" id="PTHR42995">
    <property type="entry name" value="ACETYL-COENZYME A CARBOXYLASE CARBOXYL TRANSFERASE SUBUNIT BETA, CHLOROPLASTIC"/>
    <property type="match status" value="1"/>
</dbReference>
<protein>
    <submittedName>
        <fullName evidence="4">Acetyl-CoA carboxylase subunit beta</fullName>
        <ecNumber evidence="4">6.4.1.2</ecNumber>
    </submittedName>
</protein>
<dbReference type="AlphaFoldDB" id="A0A380FH48"/>
<proteinExistence type="predicted"/>
<dbReference type="SUPFAM" id="SSF52096">
    <property type="entry name" value="ClpP/crotonase"/>
    <property type="match status" value="1"/>
</dbReference>
<feature type="domain" description="CoA carboxyltransferase N-terminal" evidence="3">
    <location>
        <begin position="1"/>
        <end position="58"/>
    </location>
</feature>
<accession>A0A380FH48</accession>
<name>A0A380FH48_STAGA</name>
<dbReference type="InterPro" id="IPR011762">
    <property type="entry name" value="COA_CT_N"/>
</dbReference>
<dbReference type="EC" id="6.4.1.2" evidence="4"/>
<evidence type="ECO:0000313" key="5">
    <source>
        <dbReference type="Proteomes" id="UP000255277"/>
    </source>
</evidence>
<dbReference type="GO" id="GO:0006633">
    <property type="term" value="P:fatty acid biosynthetic process"/>
    <property type="evidence" value="ECO:0007669"/>
    <property type="project" value="InterPro"/>
</dbReference>
<dbReference type="InterPro" id="IPR000438">
    <property type="entry name" value="Acetyl_CoA_COase_Trfase_b_su"/>
</dbReference>
<evidence type="ECO:0000259" key="3">
    <source>
        <dbReference type="PROSITE" id="PS50980"/>
    </source>
</evidence>
<organism evidence="4 5">
    <name type="scientific">Staphylococcus gallinarum</name>
    <dbReference type="NCBI Taxonomy" id="1293"/>
    <lineage>
        <taxon>Bacteria</taxon>
        <taxon>Bacillati</taxon>
        <taxon>Bacillota</taxon>
        <taxon>Bacilli</taxon>
        <taxon>Bacillales</taxon>
        <taxon>Staphylococcaceae</taxon>
        <taxon>Staphylococcus</taxon>
    </lineage>
</organism>
<sequence>MAGRRVIEQTINEKLPDDFQTAEFLLEHGQLDKVVHRKEMRQTLSSILKLHQEVKKNA</sequence>
<keyword evidence="2" id="KW-0479">Metal-binding</keyword>
<dbReference type="EMBL" id="UHDK01000001">
    <property type="protein sequence ID" value="SUM33527.1"/>
    <property type="molecule type" value="Genomic_DNA"/>
</dbReference>
<keyword evidence="1" id="KW-0808">Transferase</keyword>
<reference evidence="4 5" key="1">
    <citation type="submission" date="2018-06" db="EMBL/GenBank/DDBJ databases">
        <authorList>
            <consortium name="Pathogen Informatics"/>
            <person name="Doyle S."/>
        </authorList>
    </citation>
    <scope>NUCLEOTIDE SEQUENCE [LARGE SCALE GENOMIC DNA]</scope>
    <source>
        <strain evidence="4 5">NCTC12195</strain>
    </source>
</reference>
<dbReference type="PROSITE" id="PS50980">
    <property type="entry name" value="COA_CT_NTER"/>
    <property type="match status" value="1"/>
</dbReference>
<keyword evidence="2" id="KW-0862">Zinc</keyword>
<dbReference type="GO" id="GO:2001295">
    <property type="term" value="P:malonyl-CoA biosynthetic process"/>
    <property type="evidence" value="ECO:0007669"/>
    <property type="project" value="TreeGrafter"/>
</dbReference>
<dbReference type="PRINTS" id="PR01070">
    <property type="entry name" value="ACCCTRFRASEB"/>
</dbReference>
<evidence type="ECO:0000256" key="1">
    <source>
        <dbReference type="ARBA" id="ARBA00022679"/>
    </source>
</evidence>
<dbReference type="GO" id="GO:0016740">
    <property type="term" value="F:transferase activity"/>
    <property type="evidence" value="ECO:0007669"/>
    <property type="project" value="UniProtKB-KW"/>
</dbReference>
<dbReference type="GO" id="GO:0003989">
    <property type="term" value="F:acetyl-CoA carboxylase activity"/>
    <property type="evidence" value="ECO:0007669"/>
    <property type="project" value="UniProtKB-EC"/>
</dbReference>
<dbReference type="GO" id="GO:0009317">
    <property type="term" value="C:acetyl-CoA carboxylase complex"/>
    <property type="evidence" value="ECO:0007669"/>
    <property type="project" value="InterPro"/>
</dbReference>
<dbReference type="GO" id="GO:0008270">
    <property type="term" value="F:zinc ion binding"/>
    <property type="evidence" value="ECO:0007669"/>
    <property type="project" value="UniProtKB-KW"/>
</dbReference>
<dbReference type="PANTHER" id="PTHR42995:SF5">
    <property type="entry name" value="ACETYL-COENZYME A CARBOXYLASE CARBOXYL TRANSFERASE SUBUNIT BETA, CHLOROPLASTIC"/>
    <property type="match status" value="1"/>
</dbReference>
<keyword evidence="4" id="KW-0436">Ligase</keyword>
<dbReference type="Gene3D" id="3.90.226.10">
    <property type="entry name" value="2-enoyl-CoA Hydratase, Chain A, domain 1"/>
    <property type="match status" value="1"/>
</dbReference>
<evidence type="ECO:0000313" key="4">
    <source>
        <dbReference type="EMBL" id="SUM33527.1"/>
    </source>
</evidence>
<evidence type="ECO:0000256" key="2">
    <source>
        <dbReference type="ARBA" id="ARBA00022771"/>
    </source>
</evidence>
<dbReference type="Proteomes" id="UP000255277">
    <property type="component" value="Unassembled WGS sequence"/>
</dbReference>
<dbReference type="InterPro" id="IPR029045">
    <property type="entry name" value="ClpP/crotonase-like_dom_sf"/>
</dbReference>